<keyword evidence="3" id="KW-0238">DNA-binding</keyword>
<dbReference type="AlphaFoldDB" id="A0A6G9YA04"/>
<organism evidence="3 4">
    <name type="scientific">Nocardia arthritidis</name>
    <dbReference type="NCBI Taxonomy" id="228602"/>
    <lineage>
        <taxon>Bacteria</taxon>
        <taxon>Bacillati</taxon>
        <taxon>Actinomycetota</taxon>
        <taxon>Actinomycetes</taxon>
        <taxon>Mycobacteriales</taxon>
        <taxon>Nocardiaceae</taxon>
        <taxon>Nocardia</taxon>
    </lineage>
</organism>
<accession>A0A6G9YA04</accession>
<protein>
    <submittedName>
        <fullName evidence="3">AbrB/MazE/SpoVT family DNA-binding domain-containing protein</fullName>
    </submittedName>
</protein>
<dbReference type="GO" id="GO:0003677">
    <property type="term" value="F:DNA binding"/>
    <property type="evidence" value="ECO:0007669"/>
    <property type="project" value="UniProtKB-KW"/>
</dbReference>
<reference evidence="3 4" key="1">
    <citation type="journal article" date="2019" name="ACS Chem. Biol.">
        <title>Identification and Mobilization of a Cryptic Antibiotic Biosynthesis Gene Locus from a Human-Pathogenic Nocardia Isolate.</title>
        <authorList>
            <person name="Herisse M."/>
            <person name="Ishida K."/>
            <person name="Porter J.L."/>
            <person name="Howden B."/>
            <person name="Hertweck C."/>
            <person name="Stinear T.P."/>
            <person name="Pidot S.J."/>
        </authorList>
    </citation>
    <scope>NUCLEOTIDE SEQUENCE [LARGE SCALE GENOMIC DNA]</scope>
    <source>
        <strain evidence="3 4">AUSMDU00012717</strain>
    </source>
</reference>
<feature type="compositionally biased region" description="Polar residues" evidence="1">
    <location>
        <begin position="1"/>
        <end position="18"/>
    </location>
</feature>
<feature type="region of interest" description="Disordered" evidence="1">
    <location>
        <begin position="1"/>
        <end position="22"/>
    </location>
</feature>
<dbReference type="EMBL" id="CP046172">
    <property type="protein sequence ID" value="QIS09907.1"/>
    <property type="molecule type" value="Genomic_DNA"/>
</dbReference>
<feature type="region of interest" description="Disordered" evidence="1">
    <location>
        <begin position="43"/>
        <end position="63"/>
    </location>
</feature>
<dbReference type="Proteomes" id="UP000503540">
    <property type="component" value="Chromosome"/>
</dbReference>
<keyword evidence="4" id="KW-1185">Reference proteome</keyword>
<evidence type="ECO:0000313" key="3">
    <source>
        <dbReference type="EMBL" id="QIS09907.1"/>
    </source>
</evidence>
<dbReference type="InterPro" id="IPR037914">
    <property type="entry name" value="SpoVT-AbrB_sf"/>
</dbReference>
<dbReference type="Pfam" id="PF04014">
    <property type="entry name" value="MazE_antitoxin"/>
    <property type="match status" value="1"/>
</dbReference>
<evidence type="ECO:0000256" key="1">
    <source>
        <dbReference type="SAM" id="MobiDB-lite"/>
    </source>
</evidence>
<sequence>MAHNSNTPGHHSRISCSSALEHDSGSPSIGGLFPFALPTSAATADHSAAPPDSGLPPARLRGGRLDRMLPTSLDTIRVVYGSVLVNHAGRLAERAVLGSLGWDPGTPIRIRPVAPSLPGVLLVTDGEPGGHAIARNGQLSIPADIRKAIRLRKGDRVLLAAHPNQRRLIIVCQVALADLVAEIRDRIDGGEQP</sequence>
<proteinExistence type="predicted"/>
<dbReference type="Gene3D" id="2.10.260.10">
    <property type="match status" value="1"/>
</dbReference>
<dbReference type="SUPFAM" id="SSF89447">
    <property type="entry name" value="AbrB/MazE/MraZ-like"/>
    <property type="match status" value="1"/>
</dbReference>
<dbReference type="InterPro" id="IPR007159">
    <property type="entry name" value="SpoVT-AbrB_dom"/>
</dbReference>
<dbReference type="KEGG" id="nah:F5544_10035"/>
<feature type="domain" description="SpoVT-AbrB" evidence="2">
    <location>
        <begin position="135"/>
        <end position="170"/>
    </location>
</feature>
<gene>
    <name evidence="3" type="ORF">F5544_10035</name>
</gene>
<name>A0A6G9YA04_9NOCA</name>
<evidence type="ECO:0000313" key="4">
    <source>
        <dbReference type="Proteomes" id="UP000503540"/>
    </source>
</evidence>
<evidence type="ECO:0000259" key="2">
    <source>
        <dbReference type="Pfam" id="PF04014"/>
    </source>
</evidence>